<evidence type="ECO:0000313" key="2">
    <source>
        <dbReference type="EMBL" id="CAE8590285.1"/>
    </source>
</evidence>
<evidence type="ECO:0000256" key="1">
    <source>
        <dbReference type="SAM" id="MobiDB-lite"/>
    </source>
</evidence>
<protein>
    <submittedName>
        <fullName evidence="2">Uncharacterized protein</fullName>
    </submittedName>
</protein>
<proteinExistence type="predicted"/>
<keyword evidence="3" id="KW-1185">Reference proteome</keyword>
<name>A0A813DQV0_POLGL</name>
<feature type="region of interest" description="Disordered" evidence="1">
    <location>
        <begin position="67"/>
        <end position="116"/>
    </location>
</feature>
<organism evidence="2 3">
    <name type="scientific">Polarella glacialis</name>
    <name type="common">Dinoflagellate</name>
    <dbReference type="NCBI Taxonomy" id="89957"/>
    <lineage>
        <taxon>Eukaryota</taxon>
        <taxon>Sar</taxon>
        <taxon>Alveolata</taxon>
        <taxon>Dinophyceae</taxon>
        <taxon>Suessiales</taxon>
        <taxon>Suessiaceae</taxon>
        <taxon>Polarella</taxon>
    </lineage>
</organism>
<dbReference type="Proteomes" id="UP000654075">
    <property type="component" value="Unassembled WGS sequence"/>
</dbReference>
<feature type="non-terminal residue" evidence="2">
    <location>
        <position position="116"/>
    </location>
</feature>
<accession>A0A813DQV0</accession>
<feature type="compositionally biased region" description="Basic and acidic residues" evidence="1">
    <location>
        <begin position="96"/>
        <end position="116"/>
    </location>
</feature>
<dbReference type="AlphaFoldDB" id="A0A813DQV0"/>
<feature type="region of interest" description="Disordered" evidence="1">
    <location>
        <begin position="1"/>
        <end position="22"/>
    </location>
</feature>
<comment type="caution">
    <text evidence="2">The sequence shown here is derived from an EMBL/GenBank/DDBJ whole genome shotgun (WGS) entry which is preliminary data.</text>
</comment>
<feature type="compositionally biased region" description="Basic and acidic residues" evidence="1">
    <location>
        <begin position="67"/>
        <end position="87"/>
    </location>
</feature>
<evidence type="ECO:0000313" key="3">
    <source>
        <dbReference type="Proteomes" id="UP000654075"/>
    </source>
</evidence>
<sequence length="116" mass="13710">TASMATAVATPTGVTNEDMAGMDEEEMEVRGNLTFKPPIEILPKTKRTEEMQKRKIEDLRKKKEAAENLRKEKENAEKILRQKDLQAKKQKALIEQQRKEQERKRREEEEQRKKME</sequence>
<reference evidence="2" key="1">
    <citation type="submission" date="2021-02" db="EMBL/GenBank/DDBJ databases">
        <authorList>
            <person name="Dougan E. K."/>
            <person name="Rhodes N."/>
            <person name="Thang M."/>
            <person name="Chan C."/>
        </authorList>
    </citation>
    <scope>NUCLEOTIDE SEQUENCE</scope>
</reference>
<dbReference type="EMBL" id="CAJNNV010004187">
    <property type="protein sequence ID" value="CAE8590285.1"/>
    <property type="molecule type" value="Genomic_DNA"/>
</dbReference>
<gene>
    <name evidence="2" type="ORF">PGLA1383_LOCUS9007</name>
</gene>
<feature type="non-terminal residue" evidence="2">
    <location>
        <position position="1"/>
    </location>
</feature>